<comment type="caution">
    <text evidence="2">The sequence shown here is derived from an EMBL/GenBank/DDBJ whole genome shotgun (WGS) entry which is preliminary data.</text>
</comment>
<proteinExistence type="predicted"/>
<organism evidence="2 3">
    <name type="scientific">Gonium pectorale</name>
    <name type="common">Green alga</name>
    <dbReference type="NCBI Taxonomy" id="33097"/>
    <lineage>
        <taxon>Eukaryota</taxon>
        <taxon>Viridiplantae</taxon>
        <taxon>Chlorophyta</taxon>
        <taxon>core chlorophytes</taxon>
        <taxon>Chlorophyceae</taxon>
        <taxon>CS clade</taxon>
        <taxon>Chlamydomonadales</taxon>
        <taxon>Volvocaceae</taxon>
        <taxon>Gonium</taxon>
    </lineage>
</organism>
<dbReference type="EMBL" id="LSYV01000003">
    <property type="protein sequence ID" value="KXZ55956.1"/>
    <property type="molecule type" value="Genomic_DNA"/>
</dbReference>
<dbReference type="AlphaFoldDB" id="A0A150H1B1"/>
<gene>
    <name evidence="2" type="ORF">GPECTOR_2g1507</name>
</gene>
<evidence type="ECO:0000313" key="2">
    <source>
        <dbReference type="EMBL" id="KXZ55956.1"/>
    </source>
</evidence>
<feature type="compositionally biased region" description="Low complexity" evidence="1">
    <location>
        <begin position="39"/>
        <end position="48"/>
    </location>
</feature>
<evidence type="ECO:0000313" key="3">
    <source>
        <dbReference type="Proteomes" id="UP000075714"/>
    </source>
</evidence>
<accession>A0A150H1B1</accession>
<reference evidence="3" key="1">
    <citation type="journal article" date="2016" name="Nat. Commun.">
        <title>The Gonium pectorale genome demonstrates co-option of cell cycle regulation during the evolution of multicellularity.</title>
        <authorList>
            <person name="Hanschen E.R."/>
            <person name="Marriage T.N."/>
            <person name="Ferris P.J."/>
            <person name="Hamaji T."/>
            <person name="Toyoda A."/>
            <person name="Fujiyama A."/>
            <person name="Neme R."/>
            <person name="Noguchi H."/>
            <person name="Minakuchi Y."/>
            <person name="Suzuki M."/>
            <person name="Kawai-Toyooka H."/>
            <person name="Smith D.R."/>
            <person name="Sparks H."/>
            <person name="Anderson J."/>
            <person name="Bakaric R."/>
            <person name="Luria V."/>
            <person name="Karger A."/>
            <person name="Kirschner M.W."/>
            <person name="Durand P.M."/>
            <person name="Michod R.E."/>
            <person name="Nozaki H."/>
            <person name="Olson B.J."/>
        </authorList>
    </citation>
    <scope>NUCLEOTIDE SEQUENCE [LARGE SCALE GENOMIC DNA]</scope>
    <source>
        <strain evidence="3">NIES-2863</strain>
    </source>
</reference>
<name>A0A150H1B1_GONPE</name>
<evidence type="ECO:0000256" key="1">
    <source>
        <dbReference type="SAM" id="MobiDB-lite"/>
    </source>
</evidence>
<dbReference type="STRING" id="33097.A0A150H1B1"/>
<keyword evidence="3" id="KW-1185">Reference proteome</keyword>
<dbReference type="Proteomes" id="UP000075714">
    <property type="component" value="Unassembled WGS sequence"/>
</dbReference>
<feature type="region of interest" description="Disordered" evidence="1">
    <location>
        <begin position="39"/>
        <end position="73"/>
    </location>
</feature>
<protein>
    <submittedName>
        <fullName evidence="2">Uncharacterized protein</fullName>
    </submittedName>
</protein>
<sequence length="73" mass="8141">MALRKEVQQLNDVIIKGRIETAELREKLRLSQQDTARAASTAHALASRAESEHEGAAAQMSLMRNRIVGRDNQ</sequence>